<evidence type="ECO:0000313" key="4">
    <source>
        <dbReference type="EMBL" id="KAF7684683.1"/>
    </source>
</evidence>
<sequence length="337" mass="38255">MFTNKCNQPSKPIELSINDCLACSGCATTEDEAFVTRQSVNNLLAETKTKFSFIISPQSKINIFNYFYKSEPSLSLYRQFEGILCSFIQMMFPSSIIIDTSNTLSFEHIISNDSMIISSECPATTAYIEKNYHHLIGNLSTVRSTQQLHYPSMVTVMPCLDKKLENGRDGVNIDYILTTKEFIFFLEAMGFNLQIPAMKVIDEISISNGSTGIIDLFIIDCESVSIAQIKPDYLEYTVIKDGKTYKLARIYGLKNMIGFLNKSKKNIKLYDYAEVMICPGGCINGPAQVKDQQDEILYEMIVEEGKSKPRKRLIMESDIKREFSKQKSKAVNYAVEW</sequence>
<proteinExistence type="inferred from homology"/>
<dbReference type="Gene3D" id="3.40.950.10">
    <property type="entry name" value="Fe-only Hydrogenase (Larger Subunit), Chain L, domain 3"/>
    <property type="match status" value="1"/>
</dbReference>
<feature type="domain" description="Iron hydrogenase large subunit C-terminal" evidence="3">
    <location>
        <begin position="106"/>
        <end position="286"/>
    </location>
</feature>
<gene>
    <name evidence="4" type="primary">NAR1</name>
    <name evidence="4" type="ORF">TCON_0126</name>
</gene>
<evidence type="ECO:0000256" key="1">
    <source>
        <dbReference type="ARBA" id="ARBA00006596"/>
    </source>
</evidence>
<organism evidence="4 5">
    <name type="scientific">Astathelohania contejeani</name>
    <dbReference type="NCBI Taxonomy" id="164912"/>
    <lineage>
        <taxon>Eukaryota</taxon>
        <taxon>Fungi</taxon>
        <taxon>Fungi incertae sedis</taxon>
        <taxon>Microsporidia</taxon>
        <taxon>Astathelohaniidae</taxon>
        <taxon>Astathelohania</taxon>
    </lineage>
</organism>
<accession>A0ABQ7I2K1</accession>
<dbReference type="InterPro" id="IPR004108">
    <property type="entry name" value="Fe_hydrogenase_lsu_C"/>
</dbReference>
<dbReference type="SUPFAM" id="SSF53920">
    <property type="entry name" value="Fe-only hydrogenase"/>
    <property type="match status" value="1"/>
</dbReference>
<dbReference type="InterPro" id="IPR009016">
    <property type="entry name" value="Fe_hydrogenase"/>
</dbReference>
<dbReference type="Proteomes" id="UP001516464">
    <property type="component" value="Unassembled WGS sequence"/>
</dbReference>
<dbReference type="PANTHER" id="PTHR11615">
    <property type="entry name" value="NITRATE, FORMATE, IRON DEHYDROGENASE"/>
    <property type="match status" value="1"/>
</dbReference>
<keyword evidence="2" id="KW-0408">Iron</keyword>
<evidence type="ECO:0000259" key="3">
    <source>
        <dbReference type="Pfam" id="PF02906"/>
    </source>
</evidence>
<dbReference type="Pfam" id="PF02906">
    <property type="entry name" value="Fe_hyd_lg_C"/>
    <property type="match status" value="1"/>
</dbReference>
<name>A0ABQ7I2K1_9MICR</name>
<dbReference type="InterPro" id="IPR050340">
    <property type="entry name" value="Cytosolic_Fe-S_CAF"/>
</dbReference>
<comment type="caution">
    <text evidence="4">The sequence shown here is derived from an EMBL/GenBank/DDBJ whole genome shotgun (WGS) entry which is preliminary data.</text>
</comment>
<keyword evidence="2" id="KW-0004">4Fe-4S</keyword>
<comment type="similarity">
    <text evidence="1">Belongs to the NARF family.</text>
</comment>
<keyword evidence="2" id="KW-0479">Metal-binding</keyword>
<protein>
    <submittedName>
        <fullName evidence="4">Cytosolic Fe-S cluster assembly factor NAR1</fullName>
    </submittedName>
</protein>
<keyword evidence="5" id="KW-1185">Reference proteome</keyword>
<evidence type="ECO:0000313" key="5">
    <source>
        <dbReference type="Proteomes" id="UP001516464"/>
    </source>
</evidence>
<dbReference type="EMBL" id="SBIQ01000004">
    <property type="protein sequence ID" value="KAF7684683.1"/>
    <property type="molecule type" value="Genomic_DNA"/>
</dbReference>
<keyword evidence="2" id="KW-0411">Iron-sulfur</keyword>
<reference evidence="4 5" key="1">
    <citation type="submission" date="2019-01" db="EMBL/GenBank/DDBJ databases">
        <title>Genomes sequencing and comparative genomics of infectious freshwater microsporidia, Cucumispora dikerogammari and Thelohania contejeani.</title>
        <authorList>
            <person name="Cormier A."/>
            <person name="Giraud I."/>
            <person name="Wattier R."/>
            <person name="Teixeira M."/>
            <person name="Grandjean F."/>
            <person name="Rigaud T."/>
            <person name="Cordaux R."/>
        </authorList>
    </citation>
    <scope>NUCLEOTIDE SEQUENCE [LARGE SCALE GENOMIC DNA]</scope>
    <source>
        <strain evidence="4">T1</strain>
        <tissue evidence="4">Spores</tissue>
    </source>
</reference>
<evidence type="ECO:0000256" key="2">
    <source>
        <dbReference type="ARBA" id="ARBA00022485"/>
    </source>
</evidence>